<dbReference type="Proteomes" id="UP000622017">
    <property type="component" value="Unassembled WGS sequence"/>
</dbReference>
<evidence type="ECO:0000313" key="2">
    <source>
        <dbReference type="Proteomes" id="UP000622017"/>
    </source>
</evidence>
<proteinExistence type="predicted"/>
<comment type="caution">
    <text evidence="1">The sequence shown here is derived from an EMBL/GenBank/DDBJ whole genome shotgun (WGS) entry which is preliminary data.</text>
</comment>
<reference evidence="1 2" key="1">
    <citation type="submission" date="2020-08" db="EMBL/GenBank/DDBJ databases">
        <title>Hymenobacter sp.</title>
        <authorList>
            <person name="Kim M.K."/>
        </authorList>
    </citation>
    <scope>NUCLEOTIDE SEQUENCE [LARGE SCALE GENOMIC DNA]</scope>
    <source>
        <strain evidence="1 2">BT507</strain>
    </source>
</reference>
<protein>
    <recommendedName>
        <fullName evidence="3">Tetratricopeptide repeat protein</fullName>
    </recommendedName>
</protein>
<sequence length="415" mass="43964">MTRASLLHILDHVGSISEAENQELVQLATAFPYCQTAHLLLAKAAHDKGSMLASQRLRRAATYAADRQLLRLLIEQPDVLLPAATSALASAKSVQLAAPETPLALPAAEAILAEDQPAASVLIEVPAELVEEEVPAAAEADVPVSDSNEVFTTSLPALSDSPPAVDSIAELEAEVVEQTDEVLSTVEATATETITETAVEATNEAAIPVVVEDLLPATAPPIRPPADAGSSRFEFGLADSRLPAPAAYELLDDTPAPETPTPPTRTVASPPFYADPTLGYGLDLGSRLGTSLQPHSPYTTDLPPTGFFLPDALLLDHVAAHQPAPRKTLAIIDQFLKNKPRLKAPAVVPPAEEQADLSVRSTSTTPSLASESLAKIMVKQGKTAKAIEIYERLMVRQPEKKAYFADQIAQLKSSE</sequence>
<evidence type="ECO:0008006" key="3">
    <source>
        <dbReference type="Google" id="ProtNLM"/>
    </source>
</evidence>
<evidence type="ECO:0000313" key="1">
    <source>
        <dbReference type="EMBL" id="MBC6611387.1"/>
    </source>
</evidence>
<accession>A0ABR7MJX1</accession>
<dbReference type="EMBL" id="JACSCY010000007">
    <property type="protein sequence ID" value="MBC6611387.1"/>
    <property type="molecule type" value="Genomic_DNA"/>
</dbReference>
<name>A0ABR7MJX1_9BACT</name>
<gene>
    <name evidence="1" type="ORF">H8B15_10660</name>
</gene>
<organism evidence="1 2">
    <name type="scientific">Hymenobacter citatus</name>
    <dbReference type="NCBI Taxonomy" id="2763506"/>
    <lineage>
        <taxon>Bacteria</taxon>
        <taxon>Pseudomonadati</taxon>
        <taxon>Bacteroidota</taxon>
        <taxon>Cytophagia</taxon>
        <taxon>Cytophagales</taxon>
        <taxon>Hymenobacteraceae</taxon>
        <taxon>Hymenobacter</taxon>
    </lineage>
</organism>
<dbReference type="RefSeq" id="WP_187319677.1">
    <property type="nucleotide sequence ID" value="NZ_JACSCY010000007.1"/>
</dbReference>
<keyword evidence="2" id="KW-1185">Reference proteome</keyword>